<comment type="caution">
    <text evidence="5">The sequence shown here is derived from an EMBL/GenBank/DDBJ whole genome shotgun (WGS) entry which is preliminary data.</text>
</comment>
<dbReference type="InterPro" id="IPR019885">
    <property type="entry name" value="Tscrpt_reg_HTH_AsnC-type_CS"/>
</dbReference>
<keyword evidence="1" id="KW-0805">Transcription regulation</keyword>
<dbReference type="Gene3D" id="3.30.70.920">
    <property type="match status" value="1"/>
</dbReference>
<dbReference type="InterPro" id="IPR036388">
    <property type="entry name" value="WH-like_DNA-bd_sf"/>
</dbReference>
<dbReference type="GO" id="GO:0005829">
    <property type="term" value="C:cytosol"/>
    <property type="evidence" value="ECO:0007669"/>
    <property type="project" value="TreeGrafter"/>
</dbReference>
<dbReference type="PRINTS" id="PR00033">
    <property type="entry name" value="HTHASNC"/>
</dbReference>
<evidence type="ECO:0000256" key="2">
    <source>
        <dbReference type="ARBA" id="ARBA00023125"/>
    </source>
</evidence>
<keyword evidence="3" id="KW-0804">Transcription</keyword>
<accession>A0A4S4NIN2</accession>
<keyword evidence="2" id="KW-0238">DNA-binding</keyword>
<dbReference type="OrthoDB" id="9809462at2"/>
<sequence length="141" mass="15440">MDEVDNRLLAALRKDARASVSELATVLGLSRTTVRSRIDRMRARGEIVGFTVVTKGDAAQAPVRGIMMVEIAGRGTEKIIRQMQGMSEVSAVHTTNGRWDVIVEIAVDTLEVFDAVLHRIRQLDGVTASETSLLLSTRKHA</sequence>
<evidence type="ECO:0000259" key="4">
    <source>
        <dbReference type="PROSITE" id="PS50956"/>
    </source>
</evidence>
<evidence type="ECO:0000313" key="5">
    <source>
        <dbReference type="EMBL" id="THH38755.1"/>
    </source>
</evidence>
<dbReference type="PANTHER" id="PTHR30154:SF53">
    <property type="entry name" value="HTH-TYPE TRANSCRIPTIONAL REGULATOR LRPC"/>
    <property type="match status" value="1"/>
</dbReference>
<dbReference type="PANTHER" id="PTHR30154">
    <property type="entry name" value="LEUCINE-RESPONSIVE REGULATORY PROTEIN"/>
    <property type="match status" value="1"/>
</dbReference>
<dbReference type="InterPro" id="IPR036390">
    <property type="entry name" value="WH_DNA-bd_sf"/>
</dbReference>
<dbReference type="InterPro" id="IPR019887">
    <property type="entry name" value="Tscrpt_reg_AsnC/Lrp_C"/>
</dbReference>
<dbReference type="InterPro" id="IPR011008">
    <property type="entry name" value="Dimeric_a/b-barrel"/>
</dbReference>
<dbReference type="PROSITE" id="PS50956">
    <property type="entry name" value="HTH_ASNC_2"/>
    <property type="match status" value="1"/>
</dbReference>
<feature type="domain" description="HTH asnC-type" evidence="4">
    <location>
        <begin position="1"/>
        <end position="67"/>
    </location>
</feature>
<dbReference type="GO" id="GO:0043200">
    <property type="term" value="P:response to amino acid"/>
    <property type="evidence" value="ECO:0007669"/>
    <property type="project" value="TreeGrafter"/>
</dbReference>
<name>A0A4S4NIN2_9RHOB</name>
<evidence type="ECO:0000256" key="1">
    <source>
        <dbReference type="ARBA" id="ARBA00023015"/>
    </source>
</evidence>
<evidence type="ECO:0000313" key="6">
    <source>
        <dbReference type="Proteomes" id="UP000306602"/>
    </source>
</evidence>
<dbReference type="Pfam" id="PF13404">
    <property type="entry name" value="HTH_AsnC-type"/>
    <property type="match status" value="1"/>
</dbReference>
<organism evidence="5 6">
    <name type="scientific">Aliishimia ponticola</name>
    <dbReference type="NCBI Taxonomy" id="2499833"/>
    <lineage>
        <taxon>Bacteria</taxon>
        <taxon>Pseudomonadati</taxon>
        <taxon>Pseudomonadota</taxon>
        <taxon>Alphaproteobacteria</taxon>
        <taxon>Rhodobacterales</taxon>
        <taxon>Paracoccaceae</taxon>
        <taxon>Aliishimia</taxon>
    </lineage>
</organism>
<reference evidence="5 6" key="1">
    <citation type="submission" date="2019-04" db="EMBL/GenBank/DDBJ databases">
        <title>Shimia ponticola sp. nov., isolated from seawater.</title>
        <authorList>
            <person name="Kim Y.-O."/>
            <person name="Yoon J.-H."/>
        </authorList>
    </citation>
    <scope>NUCLEOTIDE SEQUENCE [LARGE SCALE GENOMIC DNA]</scope>
    <source>
        <strain evidence="5 6">MYP11</strain>
    </source>
</reference>
<dbReference type="InterPro" id="IPR019888">
    <property type="entry name" value="Tscrpt_reg_AsnC-like"/>
</dbReference>
<dbReference type="Proteomes" id="UP000306602">
    <property type="component" value="Unassembled WGS sequence"/>
</dbReference>
<dbReference type="SMART" id="SM00344">
    <property type="entry name" value="HTH_ASNC"/>
    <property type="match status" value="1"/>
</dbReference>
<dbReference type="EMBL" id="SRKY01000001">
    <property type="protein sequence ID" value="THH38755.1"/>
    <property type="molecule type" value="Genomic_DNA"/>
</dbReference>
<proteinExistence type="predicted"/>
<dbReference type="InterPro" id="IPR000485">
    <property type="entry name" value="AsnC-type_HTH_dom"/>
</dbReference>
<dbReference type="SUPFAM" id="SSF46785">
    <property type="entry name" value="Winged helix' DNA-binding domain"/>
    <property type="match status" value="1"/>
</dbReference>
<protein>
    <submittedName>
        <fullName evidence="5">Lrp/AsnC family transcriptional regulator</fullName>
    </submittedName>
</protein>
<dbReference type="AlphaFoldDB" id="A0A4S4NIN2"/>
<evidence type="ECO:0000256" key="3">
    <source>
        <dbReference type="ARBA" id="ARBA00023163"/>
    </source>
</evidence>
<dbReference type="Pfam" id="PF01037">
    <property type="entry name" value="AsnC_trans_reg"/>
    <property type="match status" value="1"/>
</dbReference>
<gene>
    <name evidence="5" type="ORF">E4Z66_04110</name>
</gene>
<keyword evidence="6" id="KW-1185">Reference proteome</keyword>
<dbReference type="RefSeq" id="WP_136461648.1">
    <property type="nucleotide sequence ID" value="NZ_SRKY01000001.1"/>
</dbReference>
<dbReference type="GO" id="GO:0043565">
    <property type="term" value="F:sequence-specific DNA binding"/>
    <property type="evidence" value="ECO:0007669"/>
    <property type="project" value="InterPro"/>
</dbReference>
<dbReference type="SUPFAM" id="SSF54909">
    <property type="entry name" value="Dimeric alpha+beta barrel"/>
    <property type="match status" value="1"/>
</dbReference>
<dbReference type="PROSITE" id="PS00519">
    <property type="entry name" value="HTH_ASNC_1"/>
    <property type="match status" value="1"/>
</dbReference>
<dbReference type="Gene3D" id="1.10.10.10">
    <property type="entry name" value="Winged helix-like DNA-binding domain superfamily/Winged helix DNA-binding domain"/>
    <property type="match status" value="1"/>
</dbReference>